<dbReference type="InterPro" id="IPR026265">
    <property type="entry name" value="LptC"/>
</dbReference>
<organism evidence="6 7">
    <name type="scientific">Alkalisalibacterium limincola</name>
    <dbReference type="NCBI Taxonomy" id="2699169"/>
    <lineage>
        <taxon>Bacteria</taxon>
        <taxon>Pseudomonadati</taxon>
        <taxon>Pseudomonadota</taxon>
        <taxon>Gammaproteobacteria</taxon>
        <taxon>Lysobacterales</taxon>
        <taxon>Lysobacteraceae</taxon>
        <taxon>Alkalisalibacterium</taxon>
    </lineage>
</organism>
<keyword evidence="3" id="KW-0812">Transmembrane</keyword>
<dbReference type="Proteomes" id="UP000321248">
    <property type="component" value="Unassembled WGS sequence"/>
</dbReference>
<dbReference type="PANTHER" id="PTHR37481:SF1">
    <property type="entry name" value="LIPOPOLYSACCHARIDE EXPORT SYSTEM PROTEIN LPTC"/>
    <property type="match status" value="1"/>
</dbReference>
<dbReference type="PANTHER" id="PTHR37481">
    <property type="entry name" value="LIPOPOLYSACCHARIDE EXPORT SYSTEM PROTEIN LPTC"/>
    <property type="match status" value="1"/>
</dbReference>
<dbReference type="GO" id="GO:0030288">
    <property type="term" value="C:outer membrane-bounded periplasmic space"/>
    <property type="evidence" value="ECO:0007669"/>
    <property type="project" value="TreeGrafter"/>
</dbReference>
<gene>
    <name evidence="6" type="primary">lptC</name>
    <name evidence="6" type="ORF">FU658_04640</name>
</gene>
<evidence type="ECO:0000256" key="3">
    <source>
        <dbReference type="ARBA" id="ARBA00022692"/>
    </source>
</evidence>
<dbReference type="GO" id="GO:0017089">
    <property type="term" value="F:glycolipid transfer activity"/>
    <property type="evidence" value="ECO:0007669"/>
    <property type="project" value="TreeGrafter"/>
</dbReference>
<evidence type="ECO:0000313" key="7">
    <source>
        <dbReference type="Proteomes" id="UP000321248"/>
    </source>
</evidence>
<keyword evidence="5" id="KW-0472">Membrane</keyword>
<evidence type="ECO:0000313" key="6">
    <source>
        <dbReference type="EMBL" id="TXK65078.1"/>
    </source>
</evidence>
<protein>
    <submittedName>
        <fullName evidence="6">LPS export ABC transporter periplasmic protein LptC</fullName>
    </submittedName>
</protein>
<dbReference type="NCBIfam" id="TIGR04409">
    <property type="entry name" value="LptC_YrbK"/>
    <property type="match status" value="1"/>
</dbReference>
<evidence type="ECO:0000256" key="1">
    <source>
        <dbReference type="ARBA" id="ARBA00022475"/>
    </source>
</evidence>
<keyword evidence="1" id="KW-1003">Cell membrane</keyword>
<evidence type="ECO:0000256" key="2">
    <source>
        <dbReference type="ARBA" id="ARBA00022519"/>
    </source>
</evidence>
<keyword evidence="7" id="KW-1185">Reference proteome</keyword>
<dbReference type="InterPro" id="IPR052363">
    <property type="entry name" value="LPS_export_LptC"/>
</dbReference>
<dbReference type="Pfam" id="PF06835">
    <property type="entry name" value="LptC"/>
    <property type="match status" value="1"/>
</dbReference>
<comment type="caution">
    <text evidence="6">The sequence shown here is derived from an EMBL/GenBank/DDBJ whole genome shotgun (WGS) entry which is preliminary data.</text>
</comment>
<dbReference type="InterPro" id="IPR010664">
    <property type="entry name" value="LipoPS_assembly_LptC-rel"/>
</dbReference>
<reference evidence="6 7" key="1">
    <citation type="submission" date="2019-08" db="EMBL/GenBank/DDBJ databases">
        <authorList>
            <person name="Karlyshev A.V."/>
        </authorList>
    </citation>
    <scope>NUCLEOTIDE SEQUENCE [LARGE SCALE GENOMIC DNA]</scope>
    <source>
        <strain evidence="6 7">Alg18-2.2</strain>
    </source>
</reference>
<dbReference type="GO" id="GO:0015221">
    <property type="term" value="F:lipopolysaccharide transmembrane transporter activity"/>
    <property type="evidence" value="ECO:0007669"/>
    <property type="project" value="InterPro"/>
</dbReference>
<keyword evidence="2" id="KW-0997">Cell inner membrane</keyword>
<evidence type="ECO:0000256" key="5">
    <source>
        <dbReference type="ARBA" id="ARBA00023136"/>
    </source>
</evidence>
<dbReference type="OrthoDB" id="5973594at2"/>
<accession>A0A5C8KXE9</accession>
<keyword evidence="4" id="KW-1133">Transmembrane helix</keyword>
<sequence>MNRRGLIGAVLLVAVLASGWLALQMRPDRDLQAFVGPPRADYTMDHYQLVVLDVAGRESFTVSGPQLSRDPESAEIYLERPLFIIPSEDGRWTATAQAGWVNAAADELRLTRSVELDGPPDPAAAPVRVRTEALHVRPEERTAHSPVAVSIDRGNSILTGRGLDADLDTRRLQLHAEVRIRHEPVPRR</sequence>
<dbReference type="Gene3D" id="2.60.450.10">
    <property type="entry name" value="Lipopolysaccharide (LPS) transport protein A like domain"/>
    <property type="match status" value="1"/>
</dbReference>
<dbReference type="RefSeq" id="WP_147890998.1">
    <property type="nucleotide sequence ID" value="NZ_VRTS01000002.1"/>
</dbReference>
<name>A0A5C8KXE9_9GAMM</name>
<dbReference type="EMBL" id="VRTS01000002">
    <property type="protein sequence ID" value="TXK65078.1"/>
    <property type="molecule type" value="Genomic_DNA"/>
</dbReference>
<proteinExistence type="predicted"/>
<evidence type="ECO:0000256" key="4">
    <source>
        <dbReference type="ARBA" id="ARBA00022989"/>
    </source>
</evidence>
<dbReference type="GO" id="GO:0005886">
    <property type="term" value="C:plasma membrane"/>
    <property type="evidence" value="ECO:0007669"/>
    <property type="project" value="InterPro"/>
</dbReference>
<dbReference type="AlphaFoldDB" id="A0A5C8KXE9"/>